<evidence type="ECO:0000256" key="2">
    <source>
        <dbReference type="ARBA" id="ARBA00012254"/>
    </source>
</evidence>
<dbReference type="Pfam" id="PF00551">
    <property type="entry name" value="Formyl_trans_N"/>
    <property type="match status" value="1"/>
</dbReference>
<dbReference type="InterPro" id="IPR002376">
    <property type="entry name" value="Formyl_transf_N"/>
</dbReference>
<proteinExistence type="inferred from homology"/>
<evidence type="ECO:0000256" key="3">
    <source>
        <dbReference type="ARBA" id="ARBA00022679"/>
    </source>
</evidence>
<dbReference type="EMBL" id="UINC01001336">
    <property type="protein sequence ID" value="SUZ77958.1"/>
    <property type="molecule type" value="Genomic_DNA"/>
</dbReference>
<dbReference type="GO" id="GO:0005829">
    <property type="term" value="C:cytosol"/>
    <property type="evidence" value="ECO:0007669"/>
    <property type="project" value="TreeGrafter"/>
</dbReference>
<dbReference type="NCBIfam" id="TIGR00639">
    <property type="entry name" value="PurN"/>
    <property type="match status" value="1"/>
</dbReference>
<dbReference type="PANTHER" id="PTHR43369">
    <property type="entry name" value="PHOSPHORIBOSYLGLYCINAMIDE FORMYLTRANSFERASE"/>
    <property type="match status" value="1"/>
</dbReference>
<dbReference type="AlphaFoldDB" id="A0A381QG30"/>
<name>A0A381QG30_9ZZZZ</name>
<sequence>MTNFSFAVLISGNGSNLQAMMDAIEGNQISGKICCVLSNKEDAYGLQRAQEVKIPTEVVSNKDFETREDFDAEMVRVLSIYNPDLVVLAGFMRILSPVFINAFTGKILNIHPSLLPKYPGLNTHERVLESSDNIHGITVHFVDESLDGGPICAQSSLEITTRSVAQLEQQIHKLEHELYPKVVSWFGEGLLRLTEGKVYFEDRELKIGDINDK</sequence>
<reference evidence="6" key="1">
    <citation type="submission" date="2018-05" db="EMBL/GenBank/DDBJ databases">
        <authorList>
            <person name="Lanie J.A."/>
            <person name="Ng W.-L."/>
            <person name="Kazmierczak K.M."/>
            <person name="Andrzejewski T.M."/>
            <person name="Davidsen T.M."/>
            <person name="Wayne K.J."/>
            <person name="Tettelin H."/>
            <person name="Glass J.I."/>
            <person name="Rusch D."/>
            <person name="Podicherti R."/>
            <person name="Tsui H.-C.T."/>
            <person name="Winkler M.E."/>
        </authorList>
    </citation>
    <scope>NUCLEOTIDE SEQUENCE</scope>
</reference>
<dbReference type="HAMAP" id="MF_01930">
    <property type="entry name" value="PurN"/>
    <property type="match status" value="1"/>
</dbReference>
<evidence type="ECO:0000313" key="6">
    <source>
        <dbReference type="EMBL" id="SUZ77958.1"/>
    </source>
</evidence>
<dbReference type="PANTHER" id="PTHR43369:SF2">
    <property type="entry name" value="PHOSPHORIBOSYLGLYCINAMIDE FORMYLTRANSFERASE"/>
    <property type="match status" value="1"/>
</dbReference>
<dbReference type="SUPFAM" id="SSF53328">
    <property type="entry name" value="Formyltransferase"/>
    <property type="match status" value="1"/>
</dbReference>
<dbReference type="GO" id="GO:0006189">
    <property type="term" value="P:'de novo' IMP biosynthetic process"/>
    <property type="evidence" value="ECO:0007669"/>
    <property type="project" value="InterPro"/>
</dbReference>
<dbReference type="CDD" id="cd08645">
    <property type="entry name" value="FMT_core_GART"/>
    <property type="match status" value="1"/>
</dbReference>
<evidence type="ECO:0000259" key="5">
    <source>
        <dbReference type="Pfam" id="PF00551"/>
    </source>
</evidence>
<feature type="domain" description="Formyl transferase N-terminal" evidence="5">
    <location>
        <begin position="6"/>
        <end position="183"/>
    </location>
</feature>
<organism evidence="6">
    <name type="scientific">marine metagenome</name>
    <dbReference type="NCBI Taxonomy" id="408172"/>
    <lineage>
        <taxon>unclassified sequences</taxon>
        <taxon>metagenomes</taxon>
        <taxon>ecological metagenomes</taxon>
    </lineage>
</organism>
<keyword evidence="3" id="KW-0808">Transferase</keyword>
<evidence type="ECO:0000256" key="4">
    <source>
        <dbReference type="ARBA" id="ARBA00022755"/>
    </source>
</evidence>
<dbReference type="EC" id="2.1.2.2" evidence="2"/>
<gene>
    <name evidence="6" type="ORF">METZ01_LOCUS30812</name>
</gene>
<keyword evidence="4" id="KW-0658">Purine biosynthesis</keyword>
<dbReference type="Gene3D" id="3.40.50.170">
    <property type="entry name" value="Formyl transferase, N-terminal domain"/>
    <property type="match status" value="1"/>
</dbReference>
<dbReference type="InterPro" id="IPR036477">
    <property type="entry name" value="Formyl_transf_N_sf"/>
</dbReference>
<dbReference type="InterPro" id="IPR004607">
    <property type="entry name" value="GART"/>
</dbReference>
<evidence type="ECO:0000256" key="1">
    <source>
        <dbReference type="ARBA" id="ARBA00005054"/>
    </source>
</evidence>
<dbReference type="GO" id="GO:0004644">
    <property type="term" value="F:phosphoribosylglycinamide formyltransferase activity"/>
    <property type="evidence" value="ECO:0007669"/>
    <property type="project" value="UniProtKB-EC"/>
</dbReference>
<comment type="pathway">
    <text evidence="1">Purine metabolism; IMP biosynthesis via de novo pathway; N(2)-formyl-N(1)-(5-phospho-D-ribosyl)glycinamide from N(1)-(5-phospho-D-ribosyl)glycinamide (10-formyl THF route): step 1/1.</text>
</comment>
<protein>
    <recommendedName>
        <fullName evidence="2">phosphoribosylglycinamide formyltransferase 1</fullName>
        <ecNumber evidence="2">2.1.2.2</ecNumber>
    </recommendedName>
</protein>
<accession>A0A381QG30</accession>